<dbReference type="Proteomes" id="UP000069654">
    <property type="component" value="Unassembled WGS sequence"/>
</dbReference>
<sequence length="145" mass="15875">MLVGLVVLLWVVMPDMRARAILLFAFALGMQLAGAVLVILDVWQTIRNTRRLKMDLAAAEGAVQEHHRSMIEGPPLARALHQAMGQDADRALRQMGPAGQMERQALVRHLNAQSEISDFRRWGGVAILVLGVVVGFVANVVALYA</sequence>
<dbReference type="EMBL" id="BCTB01000048">
    <property type="protein sequence ID" value="GAT16645.1"/>
    <property type="molecule type" value="Genomic_DNA"/>
</dbReference>
<proteinExistence type="predicted"/>
<dbReference type="AlphaFoldDB" id="A0A117INC7"/>
<evidence type="ECO:0000313" key="2">
    <source>
        <dbReference type="EMBL" id="GAT16645.1"/>
    </source>
</evidence>
<keyword evidence="1" id="KW-0812">Transmembrane</keyword>
<organism evidence="2 3">
    <name type="scientific">Mycolicibacterium thermoresistibile</name>
    <name type="common">Mycobacterium thermoresistibile</name>
    <dbReference type="NCBI Taxonomy" id="1797"/>
    <lineage>
        <taxon>Bacteria</taxon>
        <taxon>Bacillati</taxon>
        <taxon>Actinomycetota</taxon>
        <taxon>Actinomycetes</taxon>
        <taxon>Mycobacteriales</taxon>
        <taxon>Mycobacteriaceae</taxon>
        <taxon>Mycolicibacterium</taxon>
    </lineage>
</organism>
<reference evidence="2 3" key="1">
    <citation type="journal article" date="2016" name="Genome Announc.">
        <title>Draft Genome Sequences of Five Rapidly Growing Mycobacterium Species, M. thermoresistibile, M. fortuitum subsp. acetamidolyticum, M. canariasense, M. brisbanense, and M. novocastrense.</title>
        <authorList>
            <person name="Katahira K."/>
            <person name="Ogura Y."/>
            <person name="Gotoh Y."/>
            <person name="Hayashi T."/>
        </authorList>
    </citation>
    <scope>NUCLEOTIDE SEQUENCE [LARGE SCALE GENOMIC DNA]</scope>
    <source>
        <strain evidence="2 3">JCM6362</strain>
    </source>
</reference>
<gene>
    <name evidence="2" type="ORF">RMCT_3614</name>
</gene>
<evidence type="ECO:0000313" key="3">
    <source>
        <dbReference type="Proteomes" id="UP000069654"/>
    </source>
</evidence>
<reference evidence="3" key="2">
    <citation type="submission" date="2016-02" db="EMBL/GenBank/DDBJ databases">
        <title>Draft genome sequence of five rapidly growing Mycobacterium species.</title>
        <authorList>
            <person name="Katahira K."/>
            <person name="Gotou Y."/>
            <person name="Iida K."/>
            <person name="Ogura Y."/>
            <person name="Hayashi T."/>
        </authorList>
    </citation>
    <scope>NUCLEOTIDE SEQUENCE [LARGE SCALE GENOMIC DNA]</scope>
    <source>
        <strain evidence="3">JCM6362</strain>
    </source>
</reference>
<keyword evidence="1" id="KW-1133">Transmembrane helix</keyword>
<evidence type="ECO:0000256" key="1">
    <source>
        <dbReference type="SAM" id="Phobius"/>
    </source>
</evidence>
<feature type="transmembrane region" description="Helical" evidence="1">
    <location>
        <begin position="122"/>
        <end position="144"/>
    </location>
</feature>
<keyword evidence="1" id="KW-0472">Membrane</keyword>
<feature type="transmembrane region" description="Helical" evidence="1">
    <location>
        <begin position="20"/>
        <end position="43"/>
    </location>
</feature>
<accession>A0A117INC7</accession>
<evidence type="ECO:0008006" key="4">
    <source>
        <dbReference type="Google" id="ProtNLM"/>
    </source>
</evidence>
<comment type="caution">
    <text evidence="2">The sequence shown here is derived from an EMBL/GenBank/DDBJ whole genome shotgun (WGS) entry which is preliminary data.</text>
</comment>
<name>A0A117INC7_MYCTH</name>
<protein>
    <recommendedName>
        <fullName evidence="4">Transmembrane protein</fullName>
    </recommendedName>
</protein>